<sequence>MSIASSFSSLPIRELIANPFKAACQSQVLLADEFLNYVDMLAFENDGSTRILDFKLDQTVKDGTTGEVTVMPITVRAPILGLVPIPSLLIDNVTVDFTMSVTTSDTQTNTSSREASLAVSGSWWGASVAFKGSVKSSEERTRSTDQTATYTINVTATQQPPAEGMSKLMDIIASCITPIEGGAQTASV</sequence>
<gene>
    <name evidence="1" type="ORF">Q4Q35_11910</name>
</gene>
<dbReference type="EMBL" id="JAUOEK010000120">
    <property type="protein sequence ID" value="MDO5970512.1"/>
    <property type="molecule type" value="Genomic_DNA"/>
</dbReference>
<accession>A0ABT8WBV3</accession>
<proteinExistence type="predicted"/>
<dbReference type="RefSeq" id="WP_303278200.1">
    <property type="nucleotide sequence ID" value="NZ_JAUOEK010000120.1"/>
</dbReference>
<keyword evidence="2" id="KW-1185">Reference proteome</keyword>
<dbReference type="Proteomes" id="UP001176883">
    <property type="component" value="Unassembled WGS sequence"/>
</dbReference>
<dbReference type="InterPro" id="IPR024510">
    <property type="entry name" value="DUF2589"/>
</dbReference>
<evidence type="ECO:0000313" key="1">
    <source>
        <dbReference type="EMBL" id="MDO5970512.1"/>
    </source>
</evidence>
<evidence type="ECO:0000313" key="2">
    <source>
        <dbReference type="Proteomes" id="UP001176883"/>
    </source>
</evidence>
<protein>
    <submittedName>
        <fullName evidence="1">DUF2589 domain-containing protein</fullName>
    </submittedName>
</protein>
<organism evidence="1 2">
    <name type="scientific">Flavivirga aquimarina</name>
    <dbReference type="NCBI Taxonomy" id="2027862"/>
    <lineage>
        <taxon>Bacteria</taxon>
        <taxon>Pseudomonadati</taxon>
        <taxon>Bacteroidota</taxon>
        <taxon>Flavobacteriia</taxon>
        <taxon>Flavobacteriales</taxon>
        <taxon>Flavobacteriaceae</taxon>
        <taxon>Flavivirga</taxon>
    </lineage>
</organism>
<comment type="caution">
    <text evidence="1">The sequence shown here is derived from an EMBL/GenBank/DDBJ whole genome shotgun (WGS) entry which is preliminary data.</text>
</comment>
<reference evidence="1" key="1">
    <citation type="submission" date="2023-07" db="EMBL/GenBank/DDBJ databases">
        <title>Two novel species in the genus Flavivirga.</title>
        <authorList>
            <person name="Kwon K."/>
        </authorList>
    </citation>
    <scope>NUCLEOTIDE SEQUENCE</scope>
    <source>
        <strain evidence="1">KCTC 52353</strain>
    </source>
</reference>
<dbReference type="Pfam" id="PF11655">
    <property type="entry name" value="DUF2589"/>
    <property type="match status" value="1"/>
</dbReference>
<name>A0ABT8WBV3_9FLAO</name>